<dbReference type="InterPro" id="IPR050539">
    <property type="entry name" value="ThrE_Dicarb/AminoAcid_Exp"/>
</dbReference>
<dbReference type="InterPro" id="IPR010619">
    <property type="entry name" value="ThrE-like_N"/>
</dbReference>
<keyword evidence="11" id="KW-1185">Reference proteome</keyword>
<keyword evidence="3 8" id="KW-0812">Transmembrane</keyword>
<evidence type="ECO:0000256" key="5">
    <source>
        <dbReference type="ARBA" id="ARBA00023136"/>
    </source>
</evidence>
<organism evidence="10 11">
    <name type="scientific">Helicobacter aurati</name>
    <dbReference type="NCBI Taxonomy" id="137778"/>
    <lineage>
        <taxon>Bacteria</taxon>
        <taxon>Pseudomonadati</taxon>
        <taxon>Campylobacterota</taxon>
        <taxon>Epsilonproteobacteria</taxon>
        <taxon>Campylobacterales</taxon>
        <taxon>Helicobacteraceae</taxon>
        <taxon>Helicobacter</taxon>
    </lineage>
</organism>
<dbReference type="Proteomes" id="UP000256424">
    <property type="component" value="Unassembled WGS sequence"/>
</dbReference>
<proteinExistence type="inferred from homology"/>
<feature type="transmembrane region" description="Helical" evidence="8">
    <location>
        <begin position="216"/>
        <end position="239"/>
    </location>
</feature>
<evidence type="ECO:0000256" key="3">
    <source>
        <dbReference type="ARBA" id="ARBA00022692"/>
    </source>
</evidence>
<evidence type="ECO:0000256" key="7">
    <source>
        <dbReference type="SAM" id="MobiDB-lite"/>
    </source>
</evidence>
<gene>
    <name evidence="10" type="ORF">CQA66_03250</name>
</gene>
<evidence type="ECO:0000256" key="8">
    <source>
        <dbReference type="SAM" id="Phobius"/>
    </source>
</evidence>
<dbReference type="PANTHER" id="PTHR34390">
    <property type="entry name" value="UPF0442 PROTEIN YJJB-RELATED"/>
    <property type="match status" value="1"/>
</dbReference>
<comment type="similarity">
    <text evidence="6">Belongs to the ThrE exporter (TC 2.A.79) family.</text>
</comment>
<comment type="caution">
    <text evidence="10">The sequence shown here is derived from an EMBL/GenBank/DDBJ whole genome shotgun (WGS) entry which is preliminary data.</text>
</comment>
<evidence type="ECO:0000256" key="6">
    <source>
        <dbReference type="ARBA" id="ARBA00034125"/>
    </source>
</evidence>
<evidence type="ECO:0000313" key="10">
    <source>
        <dbReference type="EMBL" id="RDU72959.1"/>
    </source>
</evidence>
<accession>A0A3D8J632</accession>
<sequence length="278" mass="30860">MTNNVNLSHHSPSNPKPSTTTRASIEELADFLSLYATSLLANGAYTSRIVRCTKRIGDSFGYEVNMIIWLKYITLNIAQKDNYNNRRTRVAPNSLVSMNLRIISDLSALSWQIYDNRITLKEANIRFQHIMSVKNHSFIATLFFASLANATLCKLFNGDLGALLCVFVGTLVGFSLRFILNKLQIDVRGILVLVAFASSFTAYLGVSIGITSTPEIAVGCSIIYLIPGMQIINALVDILHEYTLMAVRRGINMCVWLTCIAIGGYMTLVIFKMSIINV</sequence>
<evidence type="ECO:0000256" key="2">
    <source>
        <dbReference type="ARBA" id="ARBA00022475"/>
    </source>
</evidence>
<keyword evidence="4 8" id="KW-1133">Transmembrane helix</keyword>
<dbReference type="GO" id="GO:0022857">
    <property type="term" value="F:transmembrane transporter activity"/>
    <property type="evidence" value="ECO:0007669"/>
    <property type="project" value="InterPro"/>
</dbReference>
<comment type="subcellular location">
    <subcellularLocation>
        <location evidence="1">Cell membrane</location>
        <topology evidence="1">Multi-pass membrane protein</topology>
    </subcellularLocation>
</comment>
<feature type="region of interest" description="Disordered" evidence="7">
    <location>
        <begin position="1"/>
        <end position="20"/>
    </location>
</feature>
<dbReference type="PANTHER" id="PTHR34390:SF2">
    <property type="entry name" value="SUCCINATE TRANSPORTER SUBUNIT YJJP-RELATED"/>
    <property type="match status" value="1"/>
</dbReference>
<dbReference type="AlphaFoldDB" id="A0A3D8J632"/>
<dbReference type="Pfam" id="PF06738">
    <property type="entry name" value="ThrE"/>
    <property type="match status" value="1"/>
</dbReference>
<protein>
    <recommendedName>
        <fullName evidence="9">Threonine/serine exporter-like N-terminal domain-containing protein</fullName>
    </recommendedName>
</protein>
<keyword evidence="2" id="KW-1003">Cell membrane</keyword>
<evidence type="ECO:0000256" key="1">
    <source>
        <dbReference type="ARBA" id="ARBA00004651"/>
    </source>
</evidence>
<reference evidence="10 11" key="1">
    <citation type="submission" date="2018-04" db="EMBL/GenBank/DDBJ databases">
        <title>Novel Campyloabacter and Helicobacter Species and Strains.</title>
        <authorList>
            <person name="Mannion A.J."/>
            <person name="Shen Z."/>
            <person name="Fox J.G."/>
        </authorList>
    </citation>
    <scope>NUCLEOTIDE SEQUENCE [LARGE SCALE GENOMIC DNA]</scope>
    <source>
        <strain evidence="10 11">MIT 97-5075</strain>
    </source>
</reference>
<feature type="transmembrane region" description="Helical" evidence="8">
    <location>
        <begin position="187"/>
        <end position="210"/>
    </location>
</feature>
<evidence type="ECO:0000313" key="11">
    <source>
        <dbReference type="Proteomes" id="UP000256424"/>
    </source>
</evidence>
<evidence type="ECO:0000259" key="9">
    <source>
        <dbReference type="Pfam" id="PF06738"/>
    </source>
</evidence>
<evidence type="ECO:0000256" key="4">
    <source>
        <dbReference type="ARBA" id="ARBA00022989"/>
    </source>
</evidence>
<keyword evidence="5 8" id="KW-0472">Membrane</keyword>
<dbReference type="GO" id="GO:0005886">
    <property type="term" value="C:plasma membrane"/>
    <property type="evidence" value="ECO:0007669"/>
    <property type="project" value="UniProtKB-SubCell"/>
</dbReference>
<name>A0A3D8J632_9HELI</name>
<feature type="domain" description="Threonine/serine exporter-like N-terminal" evidence="9">
    <location>
        <begin position="31"/>
        <end position="270"/>
    </location>
</feature>
<dbReference type="EMBL" id="NXLW01000004">
    <property type="protein sequence ID" value="RDU72959.1"/>
    <property type="molecule type" value="Genomic_DNA"/>
</dbReference>
<feature type="transmembrane region" description="Helical" evidence="8">
    <location>
        <begin position="160"/>
        <end position="180"/>
    </location>
</feature>
<dbReference type="GO" id="GO:0015744">
    <property type="term" value="P:succinate transport"/>
    <property type="evidence" value="ECO:0007669"/>
    <property type="project" value="TreeGrafter"/>
</dbReference>
<feature type="transmembrane region" description="Helical" evidence="8">
    <location>
        <begin position="251"/>
        <end position="271"/>
    </location>
</feature>